<sequence>AIFDSRDLQSQRAFEYAIMQHRQAANRDPYFKFNVTMDTVDAADTFQVASAICRQMSSGVFAILGQKEVASRAIVRSFTNTFHMPFVTPSSVSPVRKDELRYELHVRPDNTPAIVDVIRHFQWRHIHYLYDSDEGLLRLQQIFRALGNESNNWFSVNRLVDVTDVHDDLKAVDKSGMAGPKSFVLDLSSEFAYEQVLKQFSRVLTGDPVTQTWSNFIIAKVHSEMHFSRDTQKQDSAERDFKRLDLSRFRHGGVNVTGFQLLDQKQRSVDDLRRALQDIRNVRADERSVDKDEHPLPVGAALTVDALKLIEGGITGMLDDDPEVFRWIFRRRIVYNYNRTRGIPCNTRPPIPWMHGANILRKIKQKSPQGLSGKLTFNEDGSRKEFTLHIYSMALDKGLKKIGTWSTEERYKSVHAQGEGNRQNRPQDKPTNSTLKIITSIIGCIGRKCECVGDVAVDTGGKKRTIQTGNGRLHWKTEPTGEGPQGPARSRRLFEAKTCPLAARNSEPFLMRRIPKSDGTPLVGNDVFEGYAVDLAQAVSEEVGFDYLIRLVRDSKYGMRYESNNTWNGMIGELIDRKAHMAIAGLTITAERERYVDFSKPFMDIGVTIIIKKPQHQRPGVFSFMEPLSIEIWVCITVAYIGVSVALFIVSRFSPVEWRKEPQAESGYENDFSLFNSFWFSMGALMFQGSDSCPKSVSGRIIGGAWWFFVLIIISSYTANLAAFLTMKRMVKPIESADDLVNHPTIKYGVPSSGTTLQFFKNADHPVYKQMYEYMISHPEVLARTTDEGIQRVRDSKGRYAFLTDSSAIEYANNREPCDTTSVGSTLNSKGFGIATPRGSDLRDRITLAVLRLKEGGTLHTLYQRWWVEKGQCGGDASGSSKGKTPLTLSNVAGIFYILISGLVFAIILGVFEFRCFRNKSAKTVAEQEIHVSQTHTQTSLVQTPCSPDDGMLGVPYDNSRTVTEYYYDAPRPIGFESFMHDDQSQFHNYSNQ</sequence>
<dbReference type="Proteomes" id="UP001519460">
    <property type="component" value="Unassembled WGS sequence"/>
</dbReference>
<dbReference type="FunFam" id="3.40.190.10:FF:000024">
    <property type="entry name" value="Glutamate receptor, ionotropic, delta 1"/>
    <property type="match status" value="1"/>
</dbReference>
<evidence type="ECO:0000313" key="21">
    <source>
        <dbReference type="EMBL" id="KAK7495265.1"/>
    </source>
</evidence>
<dbReference type="SUPFAM" id="SSF53850">
    <property type="entry name" value="Periplasmic binding protein-like II"/>
    <property type="match status" value="1"/>
</dbReference>
<dbReference type="GO" id="GO:0034220">
    <property type="term" value="P:monoatomic ion transmembrane transport"/>
    <property type="evidence" value="ECO:0007669"/>
    <property type="project" value="UniProtKB-KW"/>
</dbReference>
<keyword evidence="8 18" id="KW-0472">Membrane</keyword>
<dbReference type="Pfam" id="PF00060">
    <property type="entry name" value="Lig_chan"/>
    <property type="match status" value="1"/>
</dbReference>
<evidence type="ECO:0000256" key="6">
    <source>
        <dbReference type="ARBA" id="ARBA00023018"/>
    </source>
</evidence>
<feature type="site" description="Interaction with the cone snail toxin Con-ikot-ikot" evidence="16">
    <location>
        <position position="560"/>
    </location>
</feature>
<evidence type="ECO:0000313" key="22">
    <source>
        <dbReference type="Proteomes" id="UP001519460"/>
    </source>
</evidence>
<evidence type="ECO:0000256" key="11">
    <source>
        <dbReference type="ARBA" id="ARBA00023257"/>
    </source>
</evidence>
<organism evidence="21 22">
    <name type="scientific">Batillaria attramentaria</name>
    <dbReference type="NCBI Taxonomy" id="370345"/>
    <lineage>
        <taxon>Eukaryota</taxon>
        <taxon>Metazoa</taxon>
        <taxon>Spiralia</taxon>
        <taxon>Lophotrochozoa</taxon>
        <taxon>Mollusca</taxon>
        <taxon>Gastropoda</taxon>
        <taxon>Caenogastropoda</taxon>
        <taxon>Sorbeoconcha</taxon>
        <taxon>Cerithioidea</taxon>
        <taxon>Batillariidae</taxon>
        <taxon>Batillaria</taxon>
    </lineage>
</organism>
<evidence type="ECO:0008006" key="23">
    <source>
        <dbReference type="Google" id="ProtNLM"/>
    </source>
</evidence>
<evidence type="ECO:0000256" key="3">
    <source>
        <dbReference type="ARBA" id="ARBA00022692"/>
    </source>
</evidence>
<feature type="binding site" evidence="15">
    <location>
        <position position="592"/>
    </location>
    <ligand>
        <name>L-glutamate</name>
        <dbReference type="ChEBI" id="CHEBI:29985"/>
    </ligand>
</feature>
<dbReference type="SUPFAM" id="SSF53822">
    <property type="entry name" value="Periplasmic binding protein-like I"/>
    <property type="match status" value="1"/>
</dbReference>
<dbReference type="SMART" id="SM00079">
    <property type="entry name" value="PBPe"/>
    <property type="match status" value="1"/>
</dbReference>
<dbReference type="Pfam" id="PF10613">
    <property type="entry name" value="Lig_chan-Glu_bd"/>
    <property type="match status" value="1"/>
</dbReference>
<evidence type="ECO:0000256" key="8">
    <source>
        <dbReference type="ARBA" id="ARBA00023136"/>
    </source>
</evidence>
<keyword evidence="3 18" id="KW-0812">Transmembrane</keyword>
<evidence type="ECO:0000256" key="14">
    <source>
        <dbReference type="ARBA" id="ARBA00034104"/>
    </source>
</evidence>
<dbReference type="Gene3D" id="3.40.50.2300">
    <property type="match status" value="2"/>
</dbReference>
<feature type="non-terminal residue" evidence="21">
    <location>
        <position position="1"/>
    </location>
</feature>
<evidence type="ECO:0000256" key="2">
    <source>
        <dbReference type="ARBA" id="ARBA00022475"/>
    </source>
</evidence>
<dbReference type="CDD" id="cd06380">
    <property type="entry name" value="PBP1_iGluR_AMPA"/>
    <property type="match status" value="1"/>
</dbReference>
<gene>
    <name evidence="21" type="ORF">BaRGS_00013447</name>
</gene>
<feature type="domain" description="Ionotropic glutamate receptor C-terminal" evidence="19">
    <location>
        <begin position="500"/>
        <end position="869"/>
    </location>
</feature>
<keyword evidence="2" id="KW-1003">Cell membrane</keyword>
<evidence type="ECO:0000256" key="5">
    <source>
        <dbReference type="ARBA" id="ARBA00022989"/>
    </source>
</evidence>
<dbReference type="PANTHER" id="PTHR18966">
    <property type="entry name" value="IONOTROPIC GLUTAMATE RECEPTOR"/>
    <property type="match status" value="1"/>
</dbReference>
<feature type="disulfide bond" evidence="17">
    <location>
        <begin position="818"/>
        <end position="873"/>
    </location>
</feature>
<dbReference type="InterPro" id="IPR001828">
    <property type="entry name" value="ANF_lig-bd_rcpt"/>
</dbReference>
<feature type="site" description="Interaction with the cone snail toxin Con-ikot-ikot" evidence="16">
    <location>
        <position position="761"/>
    </location>
</feature>
<dbReference type="FunFam" id="1.10.287.70:FF:000105">
    <property type="entry name" value="Eye-enriched kainate receptor, isoform A"/>
    <property type="match status" value="1"/>
</dbReference>
<dbReference type="InterPro" id="IPR019594">
    <property type="entry name" value="Glu/Gly-bd"/>
</dbReference>
<keyword evidence="11" id="KW-0628">Postsynaptic cell membrane</keyword>
<feature type="transmembrane region" description="Helical" evidence="18">
    <location>
        <begin position="672"/>
        <end position="689"/>
    </location>
</feature>
<evidence type="ECO:0000256" key="16">
    <source>
        <dbReference type="PIRSR" id="PIRSR601508-2"/>
    </source>
</evidence>
<dbReference type="Pfam" id="PF01094">
    <property type="entry name" value="ANF_receptor"/>
    <property type="match status" value="1"/>
</dbReference>
<keyword evidence="6" id="KW-0770">Synapse</keyword>
<evidence type="ECO:0000256" key="12">
    <source>
        <dbReference type="ARBA" id="ARBA00023286"/>
    </source>
</evidence>
<protein>
    <recommendedName>
        <fullName evidence="23">Glutamate receptor</fullName>
    </recommendedName>
</protein>
<dbReference type="SMART" id="SM00918">
    <property type="entry name" value="Lig_chan-Glu_bd"/>
    <property type="match status" value="1"/>
</dbReference>
<dbReference type="InterPro" id="IPR001508">
    <property type="entry name" value="Iono_Glu_rcpt_met"/>
</dbReference>
<evidence type="ECO:0000256" key="10">
    <source>
        <dbReference type="ARBA" id="ARBA00023180"/>
    </source>
</evidence>
<keyword evidence="7" id="KW-0406">Ion transport</keyword>
<dbReference type="AlphaFoldDB" id="A0ABD0L7X7"/>
<dbReference type="EMBL" id="JACVVK020000076">
    <property type="protein sequence ID" value="KAK7495265.1"/>
    <property type="molecule type" value="Genomic_DNA"/>
</dbReference>
<dbReference type="InterPro" id="IPR028082">
    <property type="entry name" value="Peripla_BP_I"/>
</dbReference>
<dbReference type="FunFam" id="3.40.190.10:FF:000060">
    <property type="entry name" value="Glutamate receptor ionotropic, kainate 1"/>
    <property type="match status" value="1"/>
</dbReference>
<feature type="domain" description="Ionotropic glutamate receptor L-glutamate and glycine-binding" evidence="20">
    <location>
        <begin position="508"/>
        <end position="576"/>
    </location>
</feature>
<keyword evidence="12" id="KW-1071">Ligand-gated ion channel</keyword>
<name>A0ABD0L7X7_9CAEN</name>
<feature type="transmembrane region" description="Helical" evidence="18">
    <location>
        <begin position="701"/>
        <end position="725"/>
    </location>
</feature>
<keyword evidence="9" id="KW-0675">Receptor</keyword>
<feature type="site" description="Crucial to convey clamshell closure to channel opening" evidence="16">
    <location>
        <position position="734"/>
    </location>
</feature>
<keyword evidence="13" id="KW-0407">Ion channel</keyword>
<dbReference type="Gene3D" id="3.40.190.10">
    <property type="entry name" value="Periplasmic binding protein-like II"/>
    <property type="match status" value="2"/>
</dbReference>
<reference evidence="21 22" key="1">
    <citation type="journal article" date="2023" name="Sci. Data">
        <title>Genome assembly of the Korean intertidal mud-creeper Batillaria attramentaria.</title>
        <authorList>
            <person name="Patra A.K."/>
            <person name="Ho P.T."/>
            <person name="Jun S."/>
            <person name="Lee S.J."/>
            <person name="Kim Y."/>
            <person name="Won Y.J."/>
        </authorList>
    </citation>
    <scope>NUCLEOTIDE SEQUENCE [LARGE SCALE GENOMIC DNA]</scope>
    <source>
        <strain evidence="21">Wonlab-2016</strain>
    </source>
</reference>
<evidence type="ECO:0000256" key="9">
    <source>
        <dbReference type="ARBA" id="ARBA00023170"/>
    </source>
</evidence>
<evidence type="ECO:0000256" key="4">
    <source>
        <dbReference type="ARBA" id="ARBA00022729"/>
    </source>
</evidence>
<keyword evidence="4" id="KW-0732">Signal</keyword>
<accession>A0ABD0L7X7</accession>
<feature type="binding site" evidence="15">
    <location>
        <position position="756"/>
    </location>
    <ligand>
        <name>L-glutamate</name>
        <dbReference type="ChEBI" id="CHEBI:29985"/>
    </ligand>
</feature>
<evidence type="ECO:0000256" key="17">
    <source>
        <dbReference type="PIRSR" id="PIRSR601508-3"/>
    </source>
</evidence>
<keyword evidence="10" id="KW-0325">Glycoprotein</keyword>
<keyword evidence="22" id="KW-1185">Reference proteome</keyword>
<feature type="binding site" evidence="15">
    <location>
        <position position="587"/>
    </location>
    <ligand>
        <name>L-glutamate</name>
        <dbReference type="ChEBI" id="CHEBI:29985"/>
    </ligand>
</feature>
<keyword evidence="5 18" id="KW-1133">Transmembrane helix</keyword>
<evidence type="ECO:0000256" key="7">
    <source>
        <dbReference type="ARBA" id="ARBA00023065"/>
    </source>
</evidence>
<feature type="binding site" evidence="15">
    <location>
        <position position="805"/>
    </location>
    <ligand>
        <name>L-glutamate</name>
        <dbReference type="ChEBI" id="CHEBI:29985"/>
    </ligand>
</feature>
<evidence type="ECO:0000256" key="15">
    <source>
        <dbReference type="PIRSR" id="PIRSR601508-1"/>
    </source>
</evidence>
<evidence type="ECO:0000256" key="13">
    <source>
        <dbReference type="ARBA" id="ARBA00023303"/>
    </source>
</evidence>
<proteinExistence type="predicted"/>
<feature type="transmembrane region" description="Helical" evidence="18">
    <location>
        <begin position="892"/>
        <end position="912"/>
    </location>
</feature>
<evidence type="ECO:0000256" key="18">
    <source>
        <dbReference type="SAM" id="Phobius"/>
    </source>
</evidence>
<feature type="transmembrane region" description="Helical" evidence="18">
    <location>
        <begin position="630"/>
        <end position="651"/>
    </location>
</feature>
<dbReference type="InterPro" id="IPR001320">
    <property type="entry name" value="Iontro_rcpt_C"/>
</dbReference>
<feature type="disulfide bond" evidence="17">
    <location>
        <begin position="53"/>
        <end position="345"/>
    </location>
</feature>
<dbReference type="Gene3D" id="1.10.287.70">
    <property type="match status" value="1"/>
</dbReference>
<keyword evidence="17" id="KW-1015">Disulfide bond</keyword>
<evidence type="ECO:0000259" key="19">
    <source>
        <dbReference type="SMART" id="SM00079"/>
    </source>
</evidence>
<dbReference type="InterPro" id="IPR015683">
    <property type="entry name" value="Ionotropic_Glu_rcpt"/>
</dbReference>
<keyword evidence="1" id="KW-0813">Transport</keyword>
<comment type="subcellular location">
    <subcellularLocation>
        <location evidence="14">Postsynaptic cell membrane</location>
        <topology evidence="14">Multi-pass membrane protein</topology>
    </subcellularLocation>
</comment>
<dbReference type="PRINTS" id="PR00177">
    <property type="entry name" value="NMDARECEPTOR"/>
</dbReference>
<comment type="caution">
    <text evidence="21">The sequence shown here is derived from an EMBL/GenBank/DDBJ whole genome shotgun (WGS) entry which is preliminary data.</text>
</comment>
<evidence type="ECO:0000259" key="20">
    <source>
        <dbReference type="SMART" id="SM00918"/>
    </source>
</evidence>
<evidence type="ECO:0000256" key="1">
    <source>
        <dbReference type="ARBA" id="ARBA00022448"/>
    </source>
</evidence>
<dbReference type="GO" id="GO:0045211">
    <property type="term" value="C:postsynaptic membrane"/>
    <property type="evidence" value="ECO:0007669"/>
    <property type="project" value="UniProtKB-SubCell"/>
</dbReference>